<dbReference type="FunFam" id="2.40.110.10:FF:000020">
    <property type="entry name" value="Putative acyl-CoA dehydrogenase YdbM"/>
    <property type="match status" value="1"/>
</dbReference>
<feature type="domain" description="Acyl-CoA dehydrogenase C-terminal" evidence="5">
    <location>
        <begin position="274"/>
        <end position="412"/>
    </location>
</feature>
<dbReference type="InterPro" id="IPR013107">
    <property type="entry name" value="Acyl-CoA_DH_C"/>
</dbReference>
<dbReference type="AlphaFoldDB" id="A0A061H652"/>
<dbReference type="OrthoDB" id="5356974at2759"/>
<dbReference type="HOGENOM" id="CLU_018204_10_1_1"/>
<dbReference type="SUPFAM" id="SSF56645">
    <property type="entry name" value="Acyl-CoA dehydrogenase NM domain-like"/>
    <property type="match status" value="1"/>
</dbReference>
<accession>A0A061H652</accession>
<feature type="domain" description="Acyl-CoA dehydrogenase/oxidase N-terminal" evidence="4">
    <location>
        <begin position="61"/>
        <end position="141"/>
    </location>
</feature>
<evidence type="ECO:0000259" key="5">
    <source>
        <dbReference type="Pfam" id="PF08028"/>
    </source>
</evidence>
<evidence type="ECO:0000313" key="6">
    <source>
        <dbReference type="EMBL" id="EPQ27480.1"/>
    </source>
</evidence>
<dbReference type="FunFam" id="1.10.540.10:FF:000025">
    <property type="entry name" value="Related to Dibenzothiophene desulfurization enzyme C"/>
    <property type="match status" value="1"/>
</dbReference>
<proteinExistence type="predicted"/>
<evidence type="ECO:0000259" key="4">
    <source>
        <dbReference type="Pfam" id="PF02771"/>
    </source>
</evidence>
<keyword evidence="2" id="KW-0560">Oxidoreductase</keyword>
<reference evidence="6 7" key="1">
    <citation type="journal article" date="2013" name="Plant Cell">
        <title>The transition from a phytopathogenic smut ancestor to an anamorphic biocontrol agent deciphered by comparative whole-genome analysis.</title>
        <authorList>
            <person name="Lefebvre F."/>
            <person name="Joly D.L."/>
            <person name="Labbe C."/>
            <person name="Teichmann B."/>
            <person name="Linning R."/>
            <person name="Belzile F."/>
            <person name="Bakkeren G."/>
            <person name="Belanger R.R."/>
        </authorList>
    </citation>
    <scope>NUCLEOTIDE SEQUENCE [LARGE SCALE GENOMIC DNA]</scope>
    <source>
        <strain evidence="6 7">PF-1</strain>
    </source>
</reference>
<dbReference type="Gene3D" id="2.40.110.10">
    <property type="entry name" value="Butyryl-CoA Dehydrogenase, subunit A, domain 2"/>
    <property type="match status" value="1"/>
</dbReference>
<keyword evidence="1" id="KW-0285">Flavoprotein</keyword>
<feature type="compositionally biased region" description="Low complexity" evidence="3">
    <location>
        <begin position="1"/>
        <end position="22"/>
    </location>
</feature>
<dbReference type="SUPFAM" id="SSF47203">
    <property type="entry name" value="Acyl-CoA dehydrogenase C-terminal domain-like"/>
    <property type="match status" value="1"/>
</dbReference>
<name>A0A061H652_9BASI</name>
<dbReference type="Proteomes" id="UP000053664">
    <property type="component" value="Unassembled WGS sequence"/>
</dbReference>
<protein>
    <recommendedName>
        <fullName evidence="8">Acyl-CoA dehydrogenase C-terminal domain-containing protein</fullName>
    </recommendedName>
</protein>
<evidence type="ECO:0008006" key="8">
    <source>
        <dbReference type="Google" id="ProtNLM"/>
    </source>
</evidence>
<sequence length="442" mass="48191">MAPAATVSAPAAATPVAAKSSSRIQPDPEAVKYPNFEADPVTPDEFFQRAEQVSELLHQDEAIRDRGNVVPYRQVQLLKDSGLVTLLGPKSAGGAGLGWKEAYRVIRIIARGDGSLGQLLGYHYLWFWAAALVGTDEQRKRIDEWITRERFFIGGAVNPRDSDLSVAQHPDDETKLVFNGKKTFSTGSKVSDITILEGTLADGNHVFAAVPSKQEGIVYGDEWVDTLGMRGTQSGGISINNVVVPWADALGYVDKKFVPLGAYNTLNLPQIQLVFTSFYLGIAEGALARGLAYTKANTRGWPYTPSPASRGTDEAYIQIGYGDLQARLWASQAQIEQVVDQAASILHTEPRTAVTAEQRAHFAVRVAAAKVNIVDFGLQITSQIYELSGARAVSAKYGFDVAWRDLRTHSLHDPIAHKRAEVGRYALHGPGEDGWPAPTWYT</sequence>
<evidence type="ECO:0000256" key="1">
    <source>
        <dbReference type="ARBA" id="ARBA00022630"/>
    </source>
</evidence>
<dbReference type="GO" id="GO:0008470">
    <property type="term" value="F:3-methylbutanoyl-CoA dehydrogenase activity"/>
    <property type="evidence" value="ECO:0007669"/>
    <property type="project" value="TreeGrafter"/>
</dbReference>
<dbReference type="GO" id="GO:0006552">
    <property type="term" value="P:L-leucine catabolic process"/>
    <property type="evidence" value="ECO:0007669"/>
    <property type="project" value="TreeGrafter"/>
</dbReference>
<feature type="region of interest" description="Disordered" evidence="3">
    <location>
        <begin position="1"/>
        <end position="29"/>
    </location>
</feature>
<dbReference type="GeneID" id="19319117"/>
<dbReference type="InterPro" id="IPR009100">
    <property type="entry name" value="AcylCoA_DH/oxidase_NM_dom_sf"/>
</dbReference>
<dbReference type="InterPro" id="IPR046373">
    <property type="entry name" value="Acyl-CoA_Oxase/DH_mid-dom_sf"/>
</dbReference>
<dbReference type="Pfam" id="PF02771">
    <property type="entry name" value="Acyl-CoA_dh_N"/>
    <property type="match status" value="1"/>
</dbReference>
<dbReference type="Pfam" id="PF08028">
    <property type="entry name" value="Acyl-CoA_dh_2"/>
    <property type="match status" value="1"/>
</dbReference>
<dbReference type="InterPro" id="IPR037069">
    <property type="entry name" value="AcylCoA_DH/ox_N_sf"/>
</dbReference>
<dbReference type="Gene3D" id="1.20.140.10">
    <property type="entry name" value="Butyryl-CoA Dehydrogenase, subunit A, domain 3"/>
    <property type="match status" value="1"/>
</dbReference>
<dbReference type="PIRSF" id="PIRSF016578">
    <property type="entry name" value="HsaA"/>
    <property type="match status" value="1"/>
</dbReference>
<dbReference type="KEGG" id="pfp:PFL1_05018"/>
<gene>
    <name evidence="6" type="ORF">PFL1_05018</name>
</gene>
<organism evidence="6 7">
    <name type="scientific">Pseudozyma flocculosa PF-1</name>
    <dbReference type="NCBI Taxonomy" id="1277687"/>
    <lineage>
        <taxon>Eukaryota</taxon>
        <taxon>Fungi</taxon>
        <taxon>Dikarya</taxon>
        <taxon>Basidiomycota</taxon>
        <taxon>Ustilaginomycotina</taxon>
        <taxon>Ustilaginomycetes</taxon>
        <taxon>Ustilaginales</taxon>
        <taxon>Ustilaginaceae</taxon>
        <taxon>Pseudozyma</taxon>
    </lineage>
</organism>
<dbReference type="InterPro" id="IPR013786">
    <property type="entry name" value="AcylCoA_DH/ox_N"/>
</dbReference>
<evidence type="ECO:0000256" key="2">
    <source>
        <dbReference type="ARBA" id="ARBA00023002"/>
    </source>
</evidence>
<dbReference type="InterPro" id="IPR036250">
    <property type="entry name" value="AcylCo_DH-like_C"/>
</dbReference>
<dbReference type="PANTHER" id="PTHR43884:SF12">
    <property type="entry name" value="ISOVALERYL-COA DEHYDROGENASE, MITOCHONDRIAL-RELATED"/>
    <property type="match status" value="1"/>
</dbReference>
<dbReference type="GO" id="GO:0050660">
    <property type="term" value="F:flavin adenine dinucleotide binding"/>
    <property type="evidence" value="ECO:0007669"/>
    <property type="project" value="InterPro"/>
</dbReference>
<dbReference type="EMBL" id="KE361639">
    <property type="protein sequence ID" value="EPQ27480.1"/>
    <property type="molecule type" value="Genomic_DNA"/>
</dbReference>
<dbReference type="PANTHER" id="PTHR43884">
    <property type="entry name" value="ACYL-COA DEHYDROGENASE"/>
    <property type="match status" value="1"/>
</dbReference>
<dbReference type="RefSeq" id="XP_007880738.1">
    <property type="nucleotide sequence ID" value="XM_007882547.1"/>
</dbReference>
<evidence type="ECO:0000256" key="3">
    <source>
        <dbReference type="SAM" id="MobiDB-lite"/>
    </source>
</evidence>
<dbReference type="Gene3D" id="1.10.540.10">
    <property type="entry name" value="Acyl-CoA dehydrogenase/oxidase, N-terminal domain"/>
    <property type="match status" value="1"/>
</dbReference>
<evidence type="ECO:0000313" key="7">
    <source>
        <dbReference type="Proteomes" id="UP000053664"/>
    </source>
</evidence>
<dbReference type="eggNOG" id="ENOG502SB3M">
    <property type="taxonomic scope" value="Eukaryota"/>
</dbReference>